<evidence type="ECO:0000313" key="2">
    <source>
        <dbReference type="EMBL" id="SDE01890.1"/>
    </source>
</evidence>
<feature type="transmembrane region" description="Helical" evidence="1">
    <location>
        <begin position="262"/>
        <end position="284"/>
    </location>
</feature>
<keyword evidence="1" id="KW-0472">Membrane</keyword>
<reference evidence="3" key="1">
    <citation type="submission" date="2016-10" db="EMBL/GenBank/DDBJ databases">
        <authorList>
            <person name="Varghese N."/>
            <person name="Submissions S."/>
        </authorList>
    </citation>
    <scope>NUCLEOTIDE SEQUENCE [LARGE SCALE GENOMIC DNA]</scope>
    <source>
        <strain evidence="3">IBRC-M 10403</strain>
    </source>
</reference>
<keyword evidence="1" id="KW-0812">Transmembrane</keyword>
<feature type="transmembrane region" description="Helical" evidence="1">
    <location>
        <begin position="180"/>
        <end position="200"/>
    </location>
</feature>
<feature type="transmembrane region" description="Helical" evidence="1">
    <location>
        <begin position="156"/>
        <end position="173"/>
    </location>
</feature>
<dbReference type="RefSeq" id="WP_091457981.1">
    <property type="nucleotide sequence ID" value="NZ_FMZZ01000032.1"/>
</dbReference>
<feature type="transmembrane region" description="Helical" evidence="1">
    <location>
        <begin position="61"/>
        <end position="87"/>
    </location>
</feature>
<dbReference type="OrthoDB" id="5150238at2"/>
<name>A0A1G6ZH31_9PSEU</name>
<gene>
    <name evidence="2" type="ORF">SAMN05216174_1323</name>
</gene>
<evidence type="ECO:0000256" key="1">
    <source>
        <dbReference type="SAM" id="Phobius"/>
    </source>
</evidence>
<sequence>MSELEKRYRRLLGLYPRDHREQHGDEMLGVLIADAGDRTTPGWRDTADLLWGAFRLHVRRLLAADVLAIVSLLGPIAVLAGAATSLHELAWWVQAGSVPPFEQFPDAPVWFVWLGVAILAMAGKRRAAAIGAWVATAGLIVVLQLPFAGWQWFTDKAGWVLLSAVTAFALSMSDGRKARGLPAIVTMAATVLVIVGLGVFGHRDEIAEYAALAVLFAGAVLAAGIRSATGWRAALVLSAPVATALLARFVHAVHHGPINDTVSTLIFFGAPLVFLVAIGGLVRLPRRTSVSCRS</sequence>
<feature type="transmembrane region" description="Helical" evidence="1">
    <location>
        <begin position="232"/>
        <end position="250"/>
    </location>
</feature>
<dbReference type="Proteomes" id="UP000199501">
    <property type="component" value="Unassembled WGS sequence"/>
</dbReference>
<keyword evidence="3" id="KW-1185">Reference proteome</keyword>
<accession>A0A1G6ZH31</accession>
<feature type="transmembrane region" description="Helical" evidence="1">
    <location>
        <begin position="206"/>
        <end position="225"/>
    </location>
</feature>
<keyword evidence="1" id="KW-1133">Transmembrane helix</keyword>
<protein>
    <submittedName>
        <fullName evidence="2">Uncharacterized protein</fullName>
    </submittedName>
</protein>
<feature type="transmembrane region" description="Helical" evidence="1">
    <location>
        <begin position="130"/>
        <end position="150"/>
    </location>
</feature>
<evidence type="ECO:0000313" key="3">
    <source>
        <dbReference type="Proteomes" id="UP000199501"/>
    </source>
</evidence>
<organism evidence="2 3">
    <name type="scientific">Actinokineospora iranica</name>
    <dbReference type="NCBI Taxonomy" id="1271860"/>
    <lineage>
        <taxon>Bacteria</taxon>
        <taxon>Bacillati</taxon>
        <taxon>Actinomycetota</taxon>
        <taxon>Actinomycetes</taxon>
        <taxon>Pseudonocardiales</taxon>
        <taxon>Pseudonocardiaceae</taxon>
        <taxon>Actinokineospora</taxon>
    </lineage>
</organism>
<dbReference type="AlphaFoldDB" id="A0A1G6ZH31"/>
<proteinExistence type="predicted"/>
<dbReference type="EMBL" id="FMZZ01000032">
    <property type="protein sequence ID" value="SDE01890.1"/>
    <property type="molecule type" value="Genomic_DNA"/>
</dbReference>
<feature type="transmembrane region" description="Helical" evidence="1">
    <location>
        <begin position="107"/>
        <end position="123"/>
    </location>
</feature>